<dbReference type="Gene3D" id="3.40.50.1700">
    <property type="entry name" value="Glycoside hydrolase family 3 C-terminal domain"/>
    <property type="match status" value="1"/>
</dbReference>
<dbReference type="SUPFAM" id="SSF55729">
    <property type="entry name" value="Acyl-CoA N-acyltransferases (Nat)"/>
    <property type="match status" value="1"/>
</dbReference>
<gene>
    <name evidence="7" type="ORF">GNLVRS02_ARAD1D41800g</name>
</gene>
<feature type="domain" description="Glycoside hydrolase family 3 N-terminal" evidence="6">
    <location>
        <begin position="11"/>
        <end position="335"/>
    </location>
</feature>
<dbReference type="InterPro" id="IPR036881">
    <property type="entry name" value="Glyco_hydro_3_C_sf"/>
</dbReference>
<sequence length="957" mass="105860">MSEPQVSLTKLQKAIGQMFMVGFSGHEVTPQIRELIEKYHVGSIILSVKNLRDAESTRSLIFELQKIAHEAGHERPLLIAIDQENGMLNNLHDERYLSQFPGQMAMVATKSTAMVRDVARATGLELKSLGINWLLGPVLDVLTNSSNRLLGVRTMGDDPQEVTKFGLAYIEGYTSAGIALCGKHFPGYGNATVDSILGLPIVPETIEQLETASLIPFRQAVKANIDSIMVGGCALPKIAMNEMHACLSERVVRELLREDMGLEGVIMSECLEMDALYENVGVRQGAVMAAVAGCDVILVCSSYRLQQEAVSGIVGAVQNGILEESAIFKAAQRVADMKDRHLSWQEALNPQPLSYLRQLRHQHLALSKEAYEHSIAVIRDHAHYIPLVNCVEPDADILLLTPLVTPLISTKQSKELDHLLLGETVFQEFGRSLARLHTGKVLHASYTANGLMAMHDTLIERSKAIIVVTTDANRNMYQVGFTKHVSVICNQHSKPVIAIAASSPYDLALDRAIGTYVCAYEFTTAALDTVAKILFGELQPKGEFPGYRPYQRRSRLDSSSGGAEEGGSTRTSRNKWLVEKWTPERDLKRLKSFWDNSFPERRLCPGVEAFSLLCNSMTKTNGADMSNLEQTHFVVGNSSTNNLYGFCATWVHPATEVGCIAMIFVEPSRRGMSIGRSLHDRALKYLIQERKVKRIQLGSAIPSFFPGVPVDQSLSNTLQWFKHVGGWDIDLNEAHAITKKSSTLNTTSNTGAVIDSGAATRASSPVSSTGRKMSLRYTMILTELQQWAPSRKLISELEMIGIKFDICQPQDVRMSQVFSLVEGHHVQVEGLRELYNEARDNAKIIVALDPVKRSVVGSIILFTRSSTLAGYMPWILEFVDARVGGLCGLVTDPMYKDLTNIFTLGLVACGARQFKLQGYERCVIDGVGEYQSRIYGDNGFRTLRRFLRISNSADNWA</sequence>
<reference evidence="7" key="1">
    <citation type="submission" date="2014-02" db="EMBL/GenBank/DDBJ databases">
        <authorList>
            <person name="Genoscope - CEA"/>
        </authorList>
    </citation>
    <scope>NUCLEOTIDE SEQUENCE</scope>
    <source>
        <strain evidence="7">LS3</strain>
    </source>
</reference>
<dbReference type="InterPro" id="IPR001764">
    <property type="entry name" value="Glyco_hydro_3_N"/>
</dbReference>
<evidence type="ECO:0000256" key="2">
    <source>
        <dbReference type="ARBA" id="ARBA00022801"/>
    </source>
</evidence>
<dbReference type="InterPro" id="IPR050226">
    <property type="entry name" value="NagZ_Beta-hexosaminidase"/>
</dbReference>
<dbReference type="Pfam" id="PF00933">
    <property type="entry name" value="Glyco_hydro_3"/>
    <property type="match status" value="1"/>
</dbReference>
<dbReference type="PhylomeDB" id="A0A060TCG1"/>
<accession>A0A060TCG1</accession>
<evidence type="ECO:0000256" key="4">
    <source>
        <dbReference type="SAM" id="MobiDB-lite"/>
    </source>
</evidence>
<feature type="region of interest" description="Disordered" evidence="4">
    <location>
        <begin position="546"/>
        <end position="571"/>
    </location>
</feature>
<dbReference type="InterPro" id="IPR036962">
    <property type="entry name" value="Glyco_hydro_3_N_sf"/>
</dbReference>
<evidence type="ECO:0000259" key="6">
    <source>
        <dbReference type="Pfam" id="PF00933"/>
    </source>
</evidence>
<evidence type="ECO:0000256" key="3">
    <source>
        <dbReference type="ARBA" id="ARBA00023295"/>
    </source>
</evidence>
<evidence type="ECO:0000313" key="7">
    <source>
        <dbReference type="EMBL" id="CDP38755.1"/>
    </source>
</evidence>
<dbReference type="SUPFAM" id="SSF51445">
    <property type="entry name" value="(Trans)glycosidases"/>
    <property type="match status" value="1"/>
</dbReference>
<proteinExistence type="inferred from homology"/>
<dbReference type="GO" id="GO:0005975">
    <property type="term" value="P:carbohydrate metabolic process"/>
    <property type="evidence" value="ECO:0007669"/>
    <property type="project" value="InterPro"/>
</dbReference>
<keyword evidence="2" id="KW-0378">Hydrolase</keyword>
<dbReference type="PANTHER" id="PTHR30480">
    <property type="entry name" value="BETA-HEXOSAMINIDASE-RELATED"/>
    <property type="match status" value="1"/>
</dbReference>
<dbReference type="PANTHER" id="PTHR30480:SF8">
    <property type="entry name" value="PUTATIVE (AFU_ORTHOLOGUE AFUA_8G04060)-RELATED"/>
    <property type="match status" value="1"/>
</dbReference>
<dbReference type="AlphaFoldDB" id="A0A060TCG1"/>
<dbReference type="Pfam" id="PF00583">
    <property type="entry name" value="Acetyltransf_1"/>
    <property type="match status" value="1"/>
</dbReference>
<protein>
    <submittedName>
        <fullName evidence="7">ARAD1D41800p</fullName>
    </submittedName>
</protein>
<comment type="similarity">
    <text evidence="1">Belongs to the glycosyl hydrolase 3 family.</text>
</comment>
<dbReference type="EMBL" id="HG937694">
    <property type="protein sequence ID" value="CDP38755.1"/>
    <property type="molecule type" value="Genomic_DNA"/>
</dbReference>
<dbReference type="GO" id="GO:0016747">
    <property type="term" value="F:acyltransferase activity, transferring groups other than amino-acyl groups"/>
    <property type="evidence" value="ECO:0007669"/>
    <property type="project" value="InterPro"/>
</dbReference>
<dbReference type="GO" id="GO:0009254">
    <property type="term" value="P:peptidoglycan turnover"/>
    <property type="evidence" value="ECO:0007669"/>
    <property type="project" value="TreeGrafter"/>
</dbReference>
<feature type="domain" description="N-acetyltransferase" evidence="5">
    <location>
        <begin position="630"/>
        <end position="697"/>
    </location>
</feature>
<evidence type="ECO:0000259" key="5">
    <source>
        <dbReference type="Pfam" id="PF00583"/>
    </source>
</evidence>
<name>A0A060TCG1_BLAAD</name>
<reference evidence="7" key="2">
    <citation type="submission" date="2014-06" db="EMBL/GenBank/DDBJ databases">
        <title>The complete genome of Blastobotrys (Arxula) adeninivorans LS3 - a yeast of biotechnological interest.</title>
        <authorList>
            <person name="Kunze G."/>
            <person name="Gaillardin C."/>
            <person name="Czernicka M."/>
            <person name="Durrens P."/>
            <person name="Martin T."/>
            <person name="Boer E."/>
            <person name="Gabaldon T."/>
            <person name="Cruz J."/>
            <person name="Talla E."/>
            <person name="Marck C."/>
            <person name="Goffeau A."/>
            <person name="Barbe V."/>
            <person name="Baret P."/>
            <person name="Baronian K."/>
            <person name="Beier S."/>
            <person name="Bleykasten C."/>
            <person name="Bode R."/>
            <person name="Casaregola S."/>
            <person name="Despons L."/>
            <person name="Fairhead C."/>
            <person name="Giersberg M."/>
            <person name="Gierski P."/>
            <person name="Hahnel U."/>
            <person name="Hartmann A."/>
            <person name="Jankowska D."/>
            <person name="Jubin C."/>
            <person name="Jung P."/>
            <person name="Lafontaine I."/>
            <person name="Leh-Louis V."/>
            <person name="Lemaire M."/>
            <person name="Marcet-Houben M."/>
            <person name="Mascher M."/>
            <person name="Morel G."/>
            <person name="Richard G.-F."/>
            <person name="Riechen J."/>
            <person name="Sacerdot C."/>
            <person name="Sarkar A."/>
            <person name="Savel G."/>
            <person name="Schacherer J."/>
            <person name="Sherman D."/>
            <person name="Straub M.-L."/>
            <person name="Stein N."/>
            <person name="Thierry A."/>
            <person name="Trautwein-Schult A."/>
            <person name="Westhof E."/>
            <person name="Worch S."/>
            <person name="Dujon B."/>
            <person name="Souciet J.-L."/>
            <person name="Wincker P."/>
            <person name="Scholz U."/>
            <person name="Neuveglise N."/>
        </authorList>
    </citation>
    <scope>NUCLEOTIDE SEQUENCE</scope>
    <source>
        <strain evidence="7">LS3</strain>
    </source>
</reference>
<keyword evidence="3" id="KW-0326">Glycosidase</keyword>
<organism evidence="7">
    <name type="scientific">Blastobotrys adeninivorans</name>
    <name type="common">Yeast</name>
    <name type="synonym">Arxula adeninivorans</name>
    <dbReference type="NCBI Taxonomy" id="409370"/>
    <lineage>
        <taxon>Eukaryota</taxon>
        <taxon>Fungi</taxon>
        <taxon>Dikarya</taxon>
        <taxon>Ascomycota</taxon>
        <taxon>Saccharomycotina</taxon>
        <taxon>Dipodascomycetes</taxon>
        <taxon>Dipodascales</taxon>
        <taxon>Trichomonascaceae</taxon>
        <taxon>Blastobotrys</taxon>
    </lineage>
</organism>
<dbReference type="InterPro" id="IPR017853">
    <property type="entry name" value="GH"/>
</dbReference>
<feature type="compositionally biased region" description="Low complexity" evidence="4">
    <location>
        <begin position="558"/>
        <end position="568"/>
    </location>
</feature>
<dbReference type="CDD" id="cd04301">
    <property type="entry name" value="NAT_SF"/>
    <property type="match status" value="1"/>
</dbReference>
<dbReference type="Gene3D" id="3.40.630.30">
    <property type="match status" value="1"/>
</dbReference>
<dbReference type="GO" id="GO:0004553">
    <property type="term" value="F:hydrolase activity, hydrolyzing O-glycosyl compounds"/>
    <property type="evidence" value="ECO:0007669"/>
    <property type="project" value="InterPro"/>
</dbReference>
<dbReference type="InterPro" id="IPR000182">
    <property type="entry name" value="GNAT_dom"/>
</dbReference>
<evidence type="ECO:0000256" key="1">
    <source>
        <dbReference type="ARBA" id="ARBA00005336"/>
    </source>
</evidence>
<dbReference type="Gene3D" id="3.20.20.300">
    <property type="entry name" value="Glycoside hydrolase, family 3, N-terminal domain"/>
    <property type="match status" value="1"/>
</dbReference>
<dbReference type="InterPro" id="IPR016181">
    <property type="entry name" value="Acyl_CoA_acyltransferase"/>
</dbReference>